<evidence type="ECO:0000313" key="2">
    <source>
        <dbReference type="EMBL" id="MDA5108625.1"/>
    </source>
</evidence>
<protein>
    <submittedName>
        <fullName evidence="2">Stage II sporulation protein P</fullName>
    </submittedName>
</protein>
<dbReference type="Pfam" id="PF07454">
    <property type="entry name" value="SpoIIP"/>
    <property type="match status" value="1"/>
</dbReference>
<keyword evidence="3" id="KW-1185">Reference proteome</keyword>
<dbReference type="Proteomes" id="UP001151071">
    <property type="component" value="Unassembled WGS sequence"/>
</dbReference>
<reference evidence="2" key="1">
    <citation type="submission" date="2022-12" db="EMBL/GenBank/DDBJ databases">
        <title>Draft genome sequence of the thermophilic strain Brevibacillus thermoruber HT42, isolated from Los Humeros, Puebla, Mexico, with biotechnological potential.</title>
        <authorList>
            <person name="Lara Sanchez J."/>
            <person name="Solis Palacios R."/>
            <person name="Bustos Baena A.S."/>
            <person name="Ruz Baez A.E."/>
            <person name="Espinosa Luna G."/>
            <person name="Oliart Ros R.M."/>
        </authorList>
    </citation>
    <scope>NUCLEOTIDE SEQUENCE</scope>
    <source>
        <strain evidence="2">HT42</strain>
    </source>
</reference>
<evidence type="ECO:0000313" key="3">
    <source>
        <dbReference type="Proteomes" id="UP001151071"/>
    </source>
</evidence>
<comment type="caution">
    <text evidence="2">The sequence shown here is derived from an EMBL/GenBank/DDBJ whole genome shotgun (WGS) entry which is preliminary data.</text>
</comment>
<dbReference type="EMBL" id="JAPYYP010000009">
    <property type="protein sequence ID" value="MDA5108625.1"/>
    <property type="molecule type" value="Genomic_DNA"/>
</dbReference>
<organism evidence="2 3">
    <name type="scientific">Brevibacillus thermoruber</name>
    <dbReference type="NCBI Taxonomy" id="33942"/>
    <lineage>
        <taxon>Bacteria</taxon>
        <taxon>Bacillati</taxon>
        <taxon>Bacillota</taxon>
        <taxon>Bacilli</taxon>
        <taxon>Bacillales</taxon>
        <taxon>Paenibacillaceae</taxon>
        <taxon>Brevibacillus</taxon>
    </lineage>
</organism>
<evidence type="ECO:0000256" key="1">
    <source>
        <dbReference type="SAM" id="MobiDB-lite"/>
    </source>
</evidence>
<accession>A0A9X3TQL5</accession>
<name>A0A9X3TQL5_9BACL</name>
<dbReference type="AlphaFoldDB" id="A0A9X3TQL5"/>
<sequence>MATLIQRQFVALSIITAFLFIVTGVMAMHGNRVMIASSAVQQAAARVSSLAMLKWMGQEIPALTETVQASTERGANSVSGFLFQVATGIQPGDLRSLLGRELPGMLTADDARFVVAGKDSTLADLYVEYPAYPHQVIDAAPSGDSGETAADDAQPKPEENKAAPLPNPTTGGKKIVYVYNTHNRESWYSETKPVGTSVDHPQRNISLVGKRLAEALNEKGIGTEFNAEDIYQKLLDKKLDYALSYAESLRAVKAATERNRELHYFFDLHRDTAPRSKTTATINGKTYARVLLVIGKRNKNYEKNEQFATELHHLMEKMYPGLSRGVMEKGAKTDHGEYNQSISPGSLLMEIGGTSNTLQESLNTAEALADVFAEYYWQAEKVGKPLTGEPAKR</sequence>
<feature type="region of interest" description="Disordered" evidence="1">
    <location>
        <begin position="138"/>
        <end position="169"/>
    </location>
</feature>
<dbReference type="NCBIfam" id="TIGR02867">
    <property type="entry name" value="spore_II_P"/>
    <property type="match status" value="1"/>
</dbReference>
<dbReference type="RefSeq" id="WP_044899653.1">
    <property type="nucleotide sequence ID" value="NZ_JAPYYP010000009.1"/>
</dbReference>
<dbReference type="InterPro" id="IPR010897">
    <property type="entry name" value="Spore_II_P"/>
</dbReference>
<gene>
    <name evidence="2" type="ORF">O3V59_09650</name>
</gene>
<proteinExistence type="predicted"/>